<reference evidence="2" key="1">
    <citation type="journal article" date="2011" name="Nat. Biotechnol.">
        <title>The genomic sequence of the Chinese hamster ovary (CHO)-K1 cell line.</title>
        <authorList>
            <person name="Xu X."/>
            <person name="Nagarajan H."/>
            <person name="Lewis N.E."/>
            <person name="Pan S."/>
            <person name="Cai Z."/>
            <person name="Liu X."/>
            <person name="Chen W."/>
            <person name="Xie M."/>
            <person name="Wang W."/>
            <person name="Hammond S."/>
            <person name="Andersen M.R."/>
            <person name="Neff N."/>
            <person name="Passarelli B."/>
            <person name="Koh W."/>
            <person name="Fan H.C."/>
            <person name="Wang J."/>
            <person name="Gui Y."/>
            <person name="Lee K.H."/>
            <person name="Betenbaugh M.J."/>
            <person name="Quake S.R."/>
            <person name="Famili I."/>
            <person name="Palsson B.O."/>
            <person name="Wang J."/>
        </authorList>
    </citation>
    <scope>NUCLEOTIDE SEQUENCE [LARGE SCALE GENOMIC DNA]</scope>
    <source>
        <strain evidence="2">CHO K1 cell line</strain>
    </source>
</reference>
<dbReference type="InParanoid" id="G3GV09"/>
<dbReference type="AlphaFoldDB" id="G3GV09"/>
<protein>
    <submittedName>
        <fullName evidence="1">Uncharacterized protein</fullName>
    </submittedName>
</protein>
<sequence length="85" mass="9801">MNKGSQPKYSYHGFVSQVWYGRKIRKNLCLITIVKDIMLGVSLIYRVSARTGSKATQRNPVLKIKTTETKTKDIYLKVYTLKMPC</sequence>
<evidence type="ECO:0000313" key="2">
    <source>
        <dbReference type="Proteomes" id="UP000001075"/>
    </source>
</evidence>
<evidence type="ECO:0000313" key="1">
    <source>
        <dbReference type="EMBL" id="EGV91992.1"/>
    </source>
</evidence>
<organism evidence="1 2">
    <name type="scientific">Cricetulus griseus</name>
    <name type="common">Chinese hamster</name>
    <name type="synonym">Cricetulus barabensis griseus</name>
    <dbReference type="NCBI Taxonomy" id="10029"/>
    <lineage>
        <taxon>Eukaryota</taxon>
        <taxon>Metazoa</taxon>
        <taxon>Chordata</taxon>
        <taxon>Craniata</taxon>
        <taxon>Vertebrata</taxon>
        <taxon>Euteleostomi</taxon>
        <taxon>Mammalia</taxon>
        <taxon>Eutheria</taxon>
        <taxon>Euarchontoglires</taxon>
        <taxon>Glires</taxon>
        <taxon>Rodentia</taxon>
        <taxon>Myomorpha</taxon>
        <taxon>Muroidea</taxon>
        <taxon>Cricetidae</taxon>
        <taxon>Cricetinae</taxon>
        <taxon>Cricetulus</taxon>
    </lineage>
</organism>
<proteinExistence type="predicted"/>
<accession>G3GV09</accession>
<dbReference type="EMBL" id="JH000034">
    <property type="protein sequence ID" value="EGV91992.1"/>
    <property type="molecule type" value="Genomic_DNA"/>
</dbReference>
<gene>
    <name evidence="1" type="ORF">I79_001535</name>
</gene>
<name>G3GV09_CRIGR</name>
<dbReference type="Proteomes" id="UP000001075">
    <property type="component" value="Unassembled WGS sequence"/>
</dbReference>